<organism evidence="1 2">
    <name type="scientific">Acinetobacter rudis</name>
    <dbReference type="NCBI Taxonomy" id="632955"/>
    <lineage>
        <taxon>Bacteria</taxon>
        <taxon>Pseudomonadati</taxon>
        <taxon>Pseudomonadota</taxon>
        <taxon>Gammaproteobacteria</taxon>
        <taxon>Moraxellales</taxon>
        <taxon>Moraxellaceae</taxon>
        <taxon>Acinetobacter</taxon>
    </lineage>
</organism>
<dbReference type="Proteomes" id="UP001243844">
    <property type="component" value="Unassembled WGS sequence"/>
</dbReference>
<sequence>MLDIAQHVIKMQILNDPHATENINTLAELIVNSKQSQDTAPILAPIPKQGLAQHLREINTQGLTGTTAKSMLDVINQEIDQISSMFKSCYVLGTVQEIAQDLYAVPIQCLVPQPSLQAVHDYHQQVAKIRSNTQAQSKIQQLRISQHIFKQSETQIFHSELVIDTHQAPIYRPIIEDDNYFPNVVLDHKANALTIKKITK</sequence>
<name>A0AAW8J9Q2_9GAMM</name>
<evidence type="ECO:0000313" key="2">
    <source>
        <dbReference type="Proteomes" id="UP001243844"/>
    </source>
</evidence>
<gene>
    <name evidence="1" type="ORF">RFH47_06815</name>
</gene>
<dbReference type="AlphaFoldDB" id="A0AAW8J9Q2"/>
<comment type="caution">
    <text evidence="1">The sequence shown here is derived from an EMBL/GenBank/DDBJ whole genome shotgun (WGS) entry which is preliminary data.</text>
</comment>
<evidence type="ECO:0000313" key="1">
    <source>
        <dbReference type="EMBL" id="MDQ8935436.1"/>
    </source>
</evidence>
<reference evidence="1" key="1">
    <citation type="submission" date="2023-08" db="EMBL/GenBank/DDBJ databases">
        <title>Emergence of clinically-relevant ST2 carbapenem-resistant Acinetobacter baumannii strains in hospital sewages in Zhejiang, East of China.</title>
        <authorList>
            <person name="Kaichao C."/>
            <person name="Zhang R."/>
        </authorList>
    </citation>
    <scope>NUCLEOTIDE SEQUENCE</scope>
    <source>
        <strain evidence="1">M-RB-37</strain>
    </source>
</reference>
<dbReference type="EMBL" id="JAVIDL010000009">
    <property type="protein sequence ID" value="MDQ8935436.1"/>
    <property type="molecule type" value="Genomic_DNA"/>
</dbReference>
<proteinExistence type="predicted"/>
<protein>
    <submittedName>
        <fullName evidence="1">Uncharacterized protein</fullName>
    </submittedName>
</protein>
<accession>A0AAW8J9Q2</accession>
<dbReference type="RefSeq" id="WP_308981241.1">
    <property type="nucleotide sequence ID" value="NZ_JAVIDL010000009.1"/>
</dbReference>